<sequence length="63" mass="7568">SKLQSWQKELRNRFNNHRRHVEKLESERKSLAQERGFKDTFMSSAMMPLSVMMFSMLFMDILG</sequence>
<feature type="transmembrane region" description="Helical" evidence="2">
    <location>
        <begin position="41"/>
        <end position="62"/>
    </location>
</feature>
<keyword evidence="4" id="KW-1185">Reference proteome</keyword>
<keyword evidence="2" id="KW-0812">Transmembrane</keyword>
<organism evidence="3 4">
    <name type="scientific">Allacma fusca</name>
    <dbReference type="NCBI Taxonomy" id="39272"/>
    <lineage>
        <taxon>Eukaryota</taxon>
        <taxon>Metazoa</taxon>
        <taxon>Ecdysozoa</taxon>
        <taxon>Arthropoda</taxon>
        <taxon>Hexapoda</taxon>
        <taxon>Collembola</taxon>
        <taxon>Symphypleona</taxon>
        <taxon>Sminthuridae</taxon>
        <taxon>Allacma</taxon>
    </lineage>
</organism>
<protein>
    <submittedName>
        <fullName evidence="3">Uncharacterized protein</fullName>
    </submittedName>
</protein>
<feature type="coiled-coil region" evidence="1">
    <location>
        <begin position="7"/>
        <end position="34"/>
    </location>
</feature>
<feature type="non-terminal residue" evidence="3">
    <location>
        <position position="1"/>
    </location>
</feature>
<feature type="non-terminal residue" evidence="3">
    <location>
        <position position="63"/>
    </location>
</feature>
<dbReference type="EMBL" id="CAJVCH010552428">
    <property type="protein sequence ID" value="CAG7829657.1"/>
    <property type="molecule type" value="Genomic_DNA"/>
</dbReference>
<evidence type="ECO:0000313" key="4">
    <source>
        <dbReference type="Proteomes" id="UP000708208"/>
    </source>
</evidence>
<reference evidence="3" key="1">
    <citation type="submission" date="2021-06" db="EMBL/GenBank/DDBJ databases">
        <authorList>
            <person name="Hodson N. C."/>
            <person name="Mongue J. A."/>
            <person name="Jaron S. K."/>
        </authorList>
    </citation>
    <scope>NUCLEOTIDE SEQUENCE</scope>
</reference>
<evidence type="ECO:0000256" key="1">
    <source>
        <dbReference type="SAM" id="Coils"/>
    </source>
</evidence>
<comment type="caution">
    <text evidence="3">The sequence shown here is derived from an EMBL/GenBank/DDBJ whole genome shotgun (WGS) entry which is preliminary data.</text>
</comment>
<dbReference type="Proteomes" id="UP000708208">
    <property type="component" value="Unassembled WGS sequence"/>
</dbReference>
<accession>A0A8J2LCH5</accession>
<proteinExistence type="predicted"/>
<name>A0A8J2LCH5_9HEXA</name>
<keyword evidence="2" id="KW-0472">Membrane</keyword>
<keyword evidence="2" id="KW-1133">Transmembrane helix</keyword>
<keyword evidence="1" id="KW-0175">Coiled coil</keyword>
<evidence type="ECO:0000313" key="3">
    <source>
        <dbReference type="EMBL" id="CAG7829657.1"/>
    </source>
</evidence>
<evidence type="ECO:0000256" key="2">
    <source>
        <dbReference type="SAM" id="Phobius"/>
    </source>
</evidence>
<gene>
    <name evidence="3" type="ORF">AFUS01_LOCUS39512</name>
</gene>
<dbReference type="AlphaFoldDB" id="A0A8J2LCH5"/>